<dbReference type="FunFam" id="3.30.390.30:FF:000001">
    <property type="entry name" value="Dihydrolipoyl dehydrogenase"/>
    <property type="match status" value="1"/>
</dbReference>
<feature type="domain" description="FAD/NAD(P)-binding" evidence="18">
    <location>
        <begin position="3"/>
        <end position="322"/>
    </location>
</feature>
<evidence type="ECO:0000256" key="10">
    <source>
        <dbReference type="ARBA" id="ARBA00023157"/>
    </source>
</evidence>
<dbReference type="Pfam" id="PF02852">
    <property type="entry name" value="Pyr_redox_dim"/>
    <property type="match status" value="1"/>
</dbReference>
<feature type="binding site" evidence="14">
    <location>
        <begin position="140"/>
        <end position="142"/>
    </location>
    <ligand>
        <name>FAD</name>
        <dbReference type="ChEBI" id="CHEBI:57692"/>
    </ligand>
</feature>
<evidence type="ECO:0000256" key="4">
    <source>
        <dbReference type="ARBA" id="ARBA00016961"/>
    </source>
</evidence>
<keyword evidence="20" id="KW-1185">Reference proteome</keyword>
<feature type="disulfide bond" description="Redox-active" evidence="15">
    <location>
        <begin position="40"/>
        <end position="45"/>
    </location>
</feature>
<feature type="binding site" evidence="14">
    <location>
        <begin position="177"/>
        <end position="184"/>
    </location>
    <ligand>
        <name>NAD(+)</name>
        <dbReference type="ChEBI" id="CHEBI:57540"/>
    </ligand>
</feature>
<evidence type="ECO:0000256" key="2">
    <source>
        <dbReference type="ARBA" id="ARBA00007532"/>
    </source>
</evidence>
<feature type="active site" description="Proton acceptor" evidence="13">
    <location>
        <position position="439"/>
    </location>
</feature>
<evidence type="ECO:0000256" key="3">
    <source>
        <dbReference type="ARBA" id="ARBA00012608"/>
    </source>
</evidence>
<evidence type="ECO:0000313" key="20">
    <source>
        <dbReference type="Proteomes" id="UP000254664"/>
    </source>
</evidence>
<proteinExistence type="inferred from homology"/>
<keyword evidence="10" id="KW-1015">Disulfide bond</keyword>
<dbReference type="InterPro" id="IPR023753">
    <property type="entry name" value="FAD/NAD-binding_dom"/>
</dbReference>
<evidence type="ECO:0000256" key="12">
    <source>
        <dbReference type="ARBA" id="ARBA00049187"/>
    </source>
</evidence>
<evidence type="ECO:0000256" key="6">
    <source>
        <dbReference type="ARBA" id="ARBA00022630"/>
    </source>
</evidence>
<dbReference type="PROSITE" id="PS00076">
    <property type="entry name" value="PYRIDINE_REDOX_1"/>
    <property type="match status" value="1"/>
</dbReference>
<reference evidence="19 20" key="1">
    <citation type="submission" date="2018-06" db="EMBL/GenBank/DDBJ databases">
        <authorList>
            <consortium name="Pathogen Informatics"/>
            <person name="Doyle S."/>
        </authorList>
    </citation>
    <scope>NUCLEOTIDE SEQUENCE [LARGE SCALE GENOMIC DNA]</scope>
    <source>
        <strain evidence="19 20">NCTC9836</strain>
    </source>
</reference>
<protein>
    <recommendedName>
        <fullName evidence="4 16">Dihydrolipoyl dehydrogenase</fullName>
        <ecNumber evidence="3 16">1.8.1.4</ecNumber>
    </recommendedName>
</protein>
<dbReference type="GO" id="GO:0006103">
    <property type="term" value="P:2-oxoglutarate metabolic process"/>
    <property type="evidence" value="ECO:0007669"/>
    <property type="project" value="TreeGrafter"/>
</dbReference>
<evidence type="ECO:0000256" key="15">
    <source>
        <dbReference type="PIRSR" id="PIRSR000350-4"/>
    </source>
</evidence>
<dbReference type="RefSeq" id="WP_115641864.1">
    <property type="nucleotide sequence ID" value="NZ_UFWZ01000001.1"/>
</dbReference>
<feature type="binding site" evidence="14">
    <location>
        <position position="267"/>
    </location>
    <ligand>
        <name>NAD(+)</name>
        <dbReference type="ChEBI" id="CHEBI:57540"/>
    </ligand>
</feature>
<comment type="catalytic activity">
    <reaction evidence="12 16">
        <text>N(6)-[(R)-dihydrolipoyl]-L-lysyl-[protein] + NAD(+) = N(6)-[(R)-lipoyl]-L-lysyl-[protein] + NADH + H(+)</text>
        <dbReference type="Rhea" id="RHEA:15045"/>
        <dbReference type="Rhea" id="RHEA-COMP:10474"/>
        <dbReference type="Rhea" id="RHEA-COMP:10475"/>
        <dbReference type="ChEBI" id="CHEBI:15378"/>
        <dbReference type="ChEBI" id="CHEBI:57540"/>
        <dbReference type="ChEBI" id="CHEBI:57945"/>
        <dbReference type="ChEBI" id="CHEBI:83099"/>
        <dbReference type="ChEBI" id="CHEBI:83100"/>
        <dbReference type="EC" id="1.8.1.4"/>
    </reaction>
</comment>
<evidence type="ECO:0000256" key="16">
    <source>
        <dbReference type="RuleBase" id="RU003692"/>
    </source>
</evidence>
<dbReference type="PRINTS" id="PR00411">
    <property type="entry name" value="PNDRDTASEI"/>
</dbReference>
<dbReference type="Pfam" id="PF07992">
    <property type="entry name" value="Pyr_redox_2"/>
    <property type="match status" value="1"/>
</dbReference>
<dbReference type="PANTHER" id="PTHR22912:SF217">
    <property type="entry name" value="DIHYDROLIPOYL DEHYDROGENASE"/>
    <property type="match status" value="1"/>
</dbReference>
<feature type="binding site" evidence="14">
    <location>
        <position position="307"/>
    </location>
    <ligand>
        <name>FAD</name>
        <dbReference type="ChEBI" id="CHEBI:57692"/>
    </ligand>
</feature>
<dbReference type="Gene3D" id="3.50.50.60">
    <property type="entry name" value="FAD/NAD(P)-binding domain"/>
    <property type="match status" value="2"/>
</dbReference>
<keyword evidence="7 14" id="KW-0274">FAD</keyword>
<dbReference type="PIRSF" id="PIRSF000350">
    <property type="entry name" value="Mercury_reductase_MerA"/>
    <property type="match status" value="1"/>
</dbReference>
<dbReference type="InterPro" id="IPR016156">
    <property type="entry name" value="FAD/NAD-linked_Rdtase_dimer_sf"/>
</dbReference>
<evidence type="ECO:0000313" key="19">
    <source>
        <dbReference type="EMBL" id="SUY47991.1"/>
    </source>
</evidence>
<dbReference type="OrthoDB" id="9807946at2"/>
<dbReference type="SUPFAM" id="SSF55424">
    <property type="entry name" value="FAD/NAD-linked reductases, dimerisation (C-terminal) domain"/>
    <property type="match status" value="1"/>
</dbReference>
<dbReference type="Gene3D" id="3.30.390.30">
    <property type="match status" value="1"/>
</dbReference>
<comment type="cofactor">
    <cofactor evidence="14 16">
        <name>FAD</name>
        <dbReference type="ChEBI" id="CHEBI:57692"/>
    </cofactor>
    <text evidence="14 16">Binds 1 FAD per subunit.</text>
</comment>
<dbReference type="NCBIfam" id="TIGR01350">
    <property type="entry name" value="lipoamide_DH"/>
    <property type="match status" value="1"/>
</dbReference>
<sequence length="465" mass="49800">MDKDIIIIGGGPGGYVAAIRAAQLGLAVTVVEKDKLGGTCLNRGCIPTKALYRNAEILNILENIDKFGINVSDYSIDVAKVQDRKNKIVHTLVSGVEQLLKANKVQVISGEATLKDKNTVTVKTIDGVQDIIAKNIIIATGSVPYMPSIKGSEEKGVVTSDELLEFDKIPEELVVLGGGVIGLEFAGIFNAMKTKVTVIKASTTMFPSVDSDITKRYSAYLKKQGIEVKSSVDVKSIERQGGKLVIKAEGKKGEMSITADTILISKGRRANVKGLDIESLGIVMDKKGIRVDENLKTNIEGIYAIGDVNGISLLAHAASHQGVYAVEHIAGLTNEKYEAIIPDCIFVFPEVASVGVTEDEAKKTELQYNASKFMFGANGKALSLGEGDGFIKILSLKEDDTIIGVHIMGPHASDIIHEGALAINNKLSVEDIKKTVHAHPTLSEAFYEAALGLKNEAIHIAPPRK</sequence>
<keyword evidence="14" id="KW-0547">Nucleotide-binding</keyword>
<dbReference type="GO" id="GO:0050660">
    <property type="term" value="F:flavin adenine dinucleotide binding"/>
    <property type="evidence" value="ECO:0007669"/>
    <property type="project" value="InterPro"/>
</dbReference>
<accession>A0A381J9W5</accession>
<keyword evidence="6 16" id="KW-0285">Flavoprotein</keyword>
<evidence type="ECO:0000256" key="13">
    <source>
        <dbReference type="PIRSR" id="PIRSR000350-2"/>
    </source>
</evidence>
<evidence type="ECO:0000256" key="1">
    <source>
        <dbReference type="ARBA" id="ARBA00004496"/>
    </source>
</evidence>
<evidence type="ECO:0000256" key="9">
    <source>
        <dbReference type="ARBA" id="ARBA00023027"/>
    </source>
</evidence>
<dbReference type="InterPro" id="IPR006258">
    <property type="entry name" value="Lipoamide_DH"/>
</dbReference>
<organism evidence="19 20">
    <name type="scientific">Clostridium putrefaciens</name>
    <dbReference type="NCBI Taxonomy" id="99675"/>
    <lineage>
        <taxon>Bacteria</taxon>
        <taxon>Bacillati</taxon>
        <taxon>Bacillota</taxon>
        <taxon>Clostridia</taxon>
        <taxon>Eubacteriales</taxon>
        <taxon>Clostridiaceae</taxon>
        <taxon>Clostridium</taxon>
    </lineage>
</organism>
<comment type="similarity">
    <text evidence="2 16">Belongs to the class-I pyridine nucleotide-disulfide oxidoreductase family.</text>
</comment>
<keyword evidence="8 16" id="KW-0560">Oxidoreductase</keyword>
<evidence type="ECO:0000256" key="8">
    <source>
        <dbReference type="ARBA" id="ARBA00023002"/>
    </source>
</evidence>
<comment type="subcellular location">
    <subcellularLocation>
        <location evidence="1">Cytoplasm</location>
    </subcellularLocation>
</comment>
<evidence type="ECO:0000259" key="18">
    <source>
        <dbReference type="Pfam" id="PF07992"/>
    </source>
</evidence>
<keyword evidence="11 16" id="KW-0676">Redox-active center</keyword>
<dbReference type="PRINTS" id="PR00368">
    <property type="entry name" value="FADPNR"/>
</dbReference>
<dbReference type="InterPro" id="IPR001100">
    <property type="entry name" value="Pyr_nuc-diS_OxRdtase"/>
</dbReference>
<dbReference type="GO" id="GO:0005737">
    <property type="term" value="C:cytoplasm"/>
    <property type="evidence" value="ECO:0007669"/>
    <property type="project" value="UniProtKB-SubCell"/>
</dbReference>
<dbReference type="SUPFAM" id="SSF51905">
    <property type="entry name" value="FAD/NAD(P)-binding domain"/>
    <property type="match status" value="1"/>
</dbReference>
<dbReference type="Proteomes" id="UP000254664">
    <property type="component" value="Unassembled WGS sequence"/>
</dbReference>
<feature type="domain" description="Pyridine nucleotide-disulphide oxidoreductase dimerisation" evidence="17">
    <location>
        <begin position="341"/>
        <end position="450"/>
    </location>
</feature>
<dbReference type="InterPro" id="IPR004099">
    <property type="entry name" value="Pyr_nucl-diS_OxRdtase_dimer"/>
</dbReference>
<dbReference type="InterPro" id="IPR012999">
    <property type="entry name" value="Pyr_OxRdtase_I_AS"/>
</dbReference>
<comment type="miscellaneous">
    <text evidence="16">The active site is a redox-active disulfide bond.</text>
</comment>
<evidence type="ECO:0000256" key="14">
    <source>
        <dbReference type="PIRSR" id="PIRSR000350-3"/>
    </source>
</evidence>
<feature type="binding site" evidence="14">
    <location>
        <position position="49"/>
    </location>
    <ligand>
        <name>FAD</name>
        <dbReference type="ChEBI" id="CHEBI:57692"/>
    </ligand>
</feature>
<dbReference type="EC" id="1.8.1.4" evidence="3 16"/>
<keyword evidence="5" id="KW-0963">Cytoplasm</keyword>
<evidence type="ECO:0000256" key="5">
    <source>
        <dbReference type="ARBA" id="ARBA00022490"/>
    </source>
</evidence>
<dbReference type="InterPro" id="IPR036188">
    <property type="entry name" value="FAD/NAD-bd_sf"/>
</dbReference>
<dbReference type="AlphaFoldDB" id="A0A381J9W5"/>
<dbReference type="GO" id="GO:0004148">
    <property type="term" value="F:dihydrolipoyl dehydrogenase (NADH) activity"/>
    <property type="evidence" value="ECO:0007669"/>
    <property type="project" value="UniProtKB-EC"/>
</dbReference>
<keyword evidence="9 14" id="KW-0520">NAD</keyword>
<dbReference type="PANTHER" id="PTHR22912">
    <property type="entry name" value="DISULFIDE OXIDOREDUCTASE"/>
    <property type="match status" value="1"/>
</dbReference>
<dbReference type="EMBL" id="UFWZ01000001">
    <property type="protein sequence ID" value="SUY47991.1"/>
    <property type="molecule type" value="Genomic_DNA"/>
</dbReference>
<evidence type="ECO:0000256" key="11">
    <source>
        <dbReference type="ARBA" id="ARBA00023284"/>
    </source>
</evidence>
<evidence type="ECO:0000259" key="17">
    <source>
        <dbReference type="Pfam" id="PF02852"/>
    </source>
</evidence>
<evidence type="ECO:0000256" key="7">
    <source>
        <dbReference type="ARBA" id="ARBA00022827"/>
    </source>
</evidence>
<name>A0A381J9W5_9CLOT</name>
<dbReference type="InterPro" id="IPR050151">
    <property type="entry name" value="Class-I_Pyr_Nuc-Dis_Oxidored"/>
</dbReference>
<gene>
    <name evidence="19" type="primary">lpdA</name>
    <name evidence="19" type="ORF">NCTC9836_02364</name>
</gene>